<organism evidence="1 2">
    <name type="scientific">Mycolicibacterium conceptionense</name>
    <dbReference type="NCBI Taxonomy" id="451644"/>
    <lineage>
        <taxon>Bacteria</taxon>
        <taxon>Bacillati</taxon>
        <taxon>Actinomycetota</taxon>
        <taxon>Actinomycetes</taxon>
        <taxon>Mycobacteriales</taxon>
        <taxon>Mycobacteriaceae</taxon>
        <taxon>Mycolicibacterium</taxon>
    </lineage>
</organism>
<evidence type="ECO:0000313" key="2">
    <source>
        <dbReference type="Proteomes" id="UP000037594"/>
    </source>
</evidence>
<dbReference type="Proteomes" id="UP000037594">
    <property type="component" value="Unassembled WGS sequence"/>
</dbReference>
<dbReference type="AlphaFoldDB" id="A0A0J8X2C4"/>
<comment type="caution">
    <text evidence="1">The sequence shown here is derived from an EMBL/GenBank/DDBJ whole genome shotgun (WGS) entry which is preliminary data.</text>
</comment>
<name>A0A0J8X2C4_9MYCO</name>
<gene>
    <name evidence="1" type="ORF">ACT17_06070</name>
</gene>
<dbReference type="RefSeq" id="WP_048895549.1">
    <property type="nucleotide sequence ID" value="NZ_LFOD01000003.1"/>
</dbReference>
<protein>
    <submittedName>
        <fullName evidence="1">Uncharacterized protein</fullName>
    </submittedName>
</protein>
<dbReference type="EMBL" id="LFOD01000003">
    <property type="protein sequence ID" value="KMV19609.1"/>
    <property type="molecule type" value="Genomic_DNA"/>
</dbReference>
<accession>A0A0J8X2C4</accession>
<reference evidence="1 2" key="1">
    <citation type="submission" date="2015-06" db="EMBL/GenBank/DDBJ databases">
        <title>Genome sequence of Mycobacterium conceptionense strain MLE.</title>
        <authorList>
            <person name="Greninger A.L."/>
            <person name="Cunningham G."/>
            <person name="Chiu C.Y."/>
            <person name="Miller S."/>
        </authorList>
    </citation>
    <scope>NUCLEOTIDE SEQUENCE [LARGE SCALE GENOMIC DNA]</scope>
    <source>
        <strain evidence="1 2">MLE</strain>
    </source>
</reference>
<sequence>MSNADYWDEFAQALPLLAKHKTGPFPFHCEHDELFVMTDADAYTPEELAQLDEWGFHPNEHGGLSSYRYGSA</sequence>
<proteinExistence type="predicted"/>
<evidence type="ECO:0000313" key="1">
    <source>
        <dbReference type="EMBL" id="KMV19609.1"/>
    </source>
</evidence>
<dbReference type="PATRIC" id="fig|451644.5.peg.1237"/>